<feature type="compositionally biased region" description="Basic and acidic residues" evidence="1">
    <location>
        <begin position="50"/>
        <end position="59"/>
    </location>
</feature>
<evidence type="ECO:0000313" key="4">
    <source>
        <dbReference type="Proteomes" id="UP000475249"/>
    </source>
</evidence>
<feature type="compositionally biased region" description="Acidic residues" evidence="1">
    <location>
        <begin position="108"/>
        <end position="133"/>
    </location>
</feature>
<name>A0A6L9EHQ5_9FLAO</name>
<evidence type="ECO:0000313" key="3">
    <source>
        <dbReference type="EMBL" id="NAS14297.1"/>
    </source>
</evidence>
<dbReference type="Proteomes" id="UP000475249">
    <property type="component" value="Unassembled WGS sequence"/>
</dbReference>
<proteinExistence type="predicted"/>
<protein>
    <submittedName>
        <fullName evidence="3">DUF4157 domain-containing protein</fullName>
    </submittedName>
</protein>
<dbReference type="Pfam" id="PF13699">
    <property type="entry name" value="eCIS_core"/>
    <property type="match status" value="1"/>
</dbReference>
<dbReference type="RefSeq" id="WP_161437338.1">
    <property type="nucleotide sequence ID" value="NZ_WXYO01000009.1"/>
</dbReference>
<sequence length="480" mass="53621">MFSKRRFRRRNKPRAQNFVEGSESQKETPFIPPVQTKLNIGKPGDAYEVEADRTADEVVNRTSSEGQIQRMGTEEEEVQAKPLADGLTPFVQKQEAEEEEQVQMQAEKEEEEQVQAQEEEEEEQVQAQEEEEEVQAKSLGRGAIRPDFEAQLAQQKGQGQKLDPKDRLQLESAFGANFANVRIHTDGTAHDLNNQINSKAFTHGSDIYFKQGNFDPNSKAGRHLLAHELTHTIQQGAVNPGLKGGKSMTPASVQRVPIDYRALTWDDFNGPVDETSKYSAGTATTVKLDIGSGYMSANAEWDGTTVKVTISFDPTKVFLKGIMETDESWKKKWVTDDEAAKQKFGDNVNFNTKRDILLSHEQIHFKITETIARSYQDEARAAIPASPYVETGTAESQEAMNAFVDSVLNKKADEINAAIDAIYAKASAEEDAVQIIYDKGTVHSKKLKKQEKWKTDFDQMLKAARDQAKAEAAAQQQATE</sequence>
<evidence type="ECO:0000256" key="1">
    <source>
        <dbReference type="SAM" id="MobiDB-lite"/>
    </source>
</evidence>
<feature type="region of interest" description="Disordered" evidence="1">
    <location>
        <begin position="1"/>
        <end position="137"/>
    </location>
</feature>
<dbReference type="AlphaFoldDB" id="A0A6L9EHQ5"/>
<dbReference type="EMBL" id="WXYO01000009">
    <property type="protein sequence ID" value="NAS14297.1"/>
    <property type="molecule type" value="Genomic_DNA"/>
</dbReference>
<accession>A0A6L9EHQ5</accession>
<keyword evidence="4" id="KW-1185">Reference proteome</keyword>
<feature type="domain" description="eCIS core" evidence="2">
    <location>
        <begin position="162"/>
        <end position="236"/>
    </location>
</feature>
<dbReference type="InterPro" id="IPR025295">
    <property type="entry name" value="eCIS_core_dom"/>
</dbReference>
<evidence type="ECO:0000259" key="2">
    <source>
        <dbReference type="Pfam" id="PF13699"/>
    </source>
</evidence>
<comment type="caution">
    <text evidence="3">The sequence shown here is derived from an EMBL/GenBank/DDBJ whole genome shotgun (WGS) entry which is preliminary data.</text>
</comment>
<organism evidence="3 4">
    <name type="scientific">Poritiphilus flavus</name>
    <dbReference type="NCBI Taxonomy" id="2697053"/>
    <lineage>
        <taxon>Bacteria</taxon>
        <taxon>Pseudomonadati</taxon>
        <taxon>Bacteroidota</taxon>
        <taxon>Flavobacteriia</taxon>
        <taxon>Flavobacteriales</taxon>
        <taxon>Flavobacteriaceae</taxon>
        <taxon>Poritiphilus</taxon>
    </lineage>
</organism>
<feature type="compositionally biased region" description="Basic residues" evidence="1">
    <location>
        <begin position="1"/>
        <end position="13"/>
    </location>
</feature>
<gene>
    <name evidence="3" type="ORF">GTQ38_19960</name>
</gene>
<reference evidence="3 4" key="1">
    <citation type="submission" date="2020-01" db="EMBL/GenBank/DDBJ databases">
        <title>Bacteria diversity of Porities sp.</title>
        <authorList>
            <person name="Wang G."/>
        </authorList>
    </citation>
    <scope>NUCLEOTIDE SEQUENCE [LARGE SCALE GENOMIC DNA]</scope>
    <source>
        <strain evidence="3 4">R33</strain>
    </source>
</reference>